<evidence type="ECO:0008006" key="5">
    <source>
        <dbReference type="Google" id="ProtNLM"/>
    </source>
</evidence>
<dbReference type="PANTHER" id="PTHR22870:SF155">
    <property type="entry name" value="E3 UBIQUITIN-PROTEIN LIGASE HERC1-RELATED"/>
    <property type="match status" value="1"/>
</dbReference>
<evidence type="ECO:0000256" key="1">
    <source>
        <dbReference type="ARBA" id="ARBA00022737"/>
    </source>
</evidence>
<feature type="repeat" description="RCC1" evidence="2">
    <location>
        <begin position="127"/>
        <end position="190"/>
    </location>
</feature>
<dbReference type="PROSITE" id="PS50012">
    <property type="entry name" value="RCC1_3"/>
    <property type="match status" value="5"/>
</dbReference>
<evidence type="ECO:0000313" key="4">
    <source>
        <dbReference type="Proteomes" id="UP001417504"/>
    </source>
</evidence>
<dbReference type="Pfam" id="PF00415">
    <property type="entry name" value="RCC1"/>
    <property type="match status" value="4"/>
</dbReference>
<dbReference type="PANTHER" id="PTHR22870">
    <property type="entry name" value="REGULATOR OF CHROMOSOME CONDENSATION"/>
    <property type="match status" value="1"/>
</dbReference>
<protein>
    <recommendedName>
        <fullName evidence="5">Ultraviolet-B receptor UVR8</fullName>
    </recommendedName>
</protein>
<feature type="repeat" description="RCC1" evidence="2">
    <location>
        <begin position="329"/>
        <end position="381"/>
    </location>
</feature>
<organism evidence="3 4">
    <name type="scientific">Stephania japonica</name>
    <dbReference type="NCBI Taxonomy" id="461633"/>
    <lineage>
        <taxon>Eukaryota</taxon>
        <taxon>Viridiplantae</taxon>
        <taxon>Streptophyta</taxon>
        <taxon>Embryophyta</taxon>
        <taxon>Tracheophyta</taxon>
        <taxon>Spermatophyta</taxon>
        <taxon>Magnoliopsida</taxon>
        <taxon>Ranunculales</taxon>
        <taxon>Menispermaceae</taxon>
        <taxon>Menispermoideae</taxon>
        <taxon>Cissampelideae</taxon>
        <taxon>Stephania</taxon>
    </lineage>
</organism>
<dbReference type="Gene3D" id="2.130.10.30">
    <property type="entry name" value="Regulator of chromosome condensation 1/beta-lactamase-inhibitor protein II"/>
    <property type="match status" value="2"/>
</dbReference>
<comment type="caution">
    <text evidence="3">The sequence shown here is derived from an EMBL/GenBank/DDBJ whole genome shotgun (WGS) entry which is preliminary data.</text>
</comment>
<feature type="repeat" description="RCC1" evidence="2">
    <location>
        <begin position="191"/>
        <end position="245"/>
    </location>
</feature>
<dbReference type="SUPFAM" id="SSF50985">
    <property type="entry name" value="RCC1/BLIP-II"/>
    <property type="match status" value="2"/>
</dbReference>
<sequence length="617" mass="66766">MADSGGRPLSGDKLRKKITSLAAGEAHTLALAGDGRVFSWGRGTLGRLGTGSEEDKILPELVTFDSSKRTEKPRFVQVAAGAYHSLALQGACQLSLKQISLFLELQMMDQFGAGVTTSVSFIIDFFPVLVIFGAGNNGQLGLNLENSLVPRLLDKFLELGPDDLSTGRQKPLKVRSVQAGGMMSLAIDKLGGLWIWGNCPPQSSIGNGEFSLVSISTPLPVWDFYGHTVVKVACGNEHVVALVTAGETFRGGDLICYSWGGNNHGQLGLGDQQSRLRPELVETFNFGCPWEAYQVACGAFHTAVLTFKKDGNMLNSSHSGDVELEEKETICWTFGLGDNGQLGHGNTNTLLSPKAVDGLPPDVFLISVDCGLFHTSVVSSAGDVWSWGMEKGLGLCPDASFVGTDPGDALTPLRFSCDDGPTFLDPVQVVCGAAHTVLVAEKGYKLWAWGRGRSGVLGRGNAVDSYSPCLVMWPPLDEDFGIGTKSVSAKQEVVNKESGGQMDTEKKLISAMEQVQLLQSRLTVMEHYAGILHGSIFGKPLEEKDVPLQLLQQSSTFDIAKEWENILEGADNEKLAKMEMFFRNMLASLKNERLKRRIQEMIKDCLQTSQHEAKSSK</sequence>
<evidence type="ECO:0000313" key="3">
    <source>
        <dbReference type="EMBL" id="KAK9131009.1"/>
    </source>
</evidence>
<feature type="repeat" description="RCC1" evidence="2">
    <location>
        <begin position="254"/>
        <end position="308"/>
    </location>
</feature>
<keyword evidence="1" id="KW-0677">Repeat</keyword>
<dbReference type="InterPro" id="IPR000408">
    <property type="entry name" value="Reg_chr_condens"/>
</dbReference>
<gene>
    <name evidence="3" type="ORF">Sjap_011496</name>
</gene>
<reference evidence="3 4" key="1">
    <citation type="submission" date="2024-01" db="EMBL/GenBank/DDBJ databases">
        <title>Genome assemblies of Stephania.</title>
        <authorList>
            <person name="Yang L."/>
        </authorList>
    </citation>
    <scope>NUCLEOTIDE SEQUENCE [LARGE SCALE GENOMIC DNA]</scope>
    <source>
        <strain evidence="3">QJT</strain>
        <tissue evidence="3">Leaf</tissue>
    </source>
</reference>
<dbReference type="InterPro" id="IPR009091">
    <property type="entry name" value="RCC1/BLIP-II"/>
</dbReference>
<keyword evidence="4" id="KW-1185">Reference proteome</keyword>
<dbReference type="EMBL" id="JBBNAE010000004">
    <property type="protein sequence ID" value="KAK9131009.1"/>
    <property type="molecule type" value="Genomic_DNA"/>
</dbReference>
<proteinExistence type="predicted"/>
<name>A0AAP0JBH6_9MAGN</name>
<dbReference type="InterPro" id="IPR051210">
    <property type="entry name" value="Ub_ligase/GEF_domain"/>
</dbReference>
<feature type="repeat" description="RCC1" evidence="2">
    <location>
        <begin position="35"/>
        <end position="91"/>
    </location>
</feature>
<accession>A0AAP0JBH6</accession>
<dbReference type="PRINTS" id="PR00633">
    <property type="entry name" value="RCCNDNSATION"/>
</dbReference>
<dbReference type="AlphaFoldDB" id="A0AAP0JBH6"/>
<dbReference type="Proteomes" id="UP001417504">
    <property type="component" value="Unassembled WGS sequence"/>
</dbReference>
<evidence type="ECO:0000256" key="2">
    <source>
        <dbReference type="PROSITE-ProRule" id="PRU00235"/>
    </source>
</evidence>
<dbReference type="PROSITE" id="PS00626">
    <property type="entry name" value="RCC1_2"/>
    <property type="match status" value="1"/>
</dbReference>